<dbReference type="PROSITE" id="PS50893">
    <property type="entry name" value="ABC_TRANSPORTER_2"/>
    <property type="match status" value="2"/>
</dbReference>
<evidence type="ECO:0000256" key="1">
    <source>
        <dbReference type="ARBA" id="ARBA00005417"/>
    </source>
</evidence>
<dbReference type="Gene3D" id="3.40.50.300">
    <property type="entry name" value="P-loop containing nucleotide triphosphate hydrolases"/>
    <property type="match status" value="2"/>
</dbReference>
<dbReference type="SMART" id="SM00382">
    <property type="entry name" value="AAA"/>
    <property type="match status" value="2"/>
</dbReference>
<dbReference type="InterPro" id="IPR003593">
    <property type="entry name" value="AAA+_ATPase"/>
</dbReference>
<dbReference type="InterPro" id="IPR027417">
    <property type="entry name" value="P-loop_NTPase"/>
</dbReference>
<keyword evidence="2" id="KW-0813">Transport</keyword>
<reference evidence="7 8" key="1">
    <citation type="journal article" date="2017" name="BMC Genomics">
        <title>Comparative genomic and phylogenomic analyses of the Bifidobacteriaceae family.</title>
        <authorList>
            <person name="Lugli G.A."/>
            <person name="Milani C."/>
            <person name="Turroni F."/>
            <person name="Duranti S."/>
            <person name="Mancabelli L."/>
            <person name="Mangifesta M."/>
            <person name="Ferrario C."/>
            <person name="Modesto M."/>
            <person name="Mattarelli P."/>
            <person name="Jiri K."/>
            <person name="van Sinderen D."/>
            <person name="Ventura M."/>
        </authorList>
    </citation>
    <scope>NUCLEOTIDE SEQUENCE [LARGE SCALE GENOMIC DNA]</scope>
    <source>
        <strain evidence="7 8">DSM 24744</strain>
    </source>
</reference>
<keyword evidence="3" id="KW-0547">Nucleotide-binding</keyword>
<dbReference type="CDD" id="cd03257">
    <property type="entry name" value="ABC_NikE_OppD_transporters"/>
    <property type="match status" value="2"/>
</dbReference>
<name>A0A261F0T7_9BIFI</name>
<evidence type="ECO:0000256" key="4">
    <source>
        <dbReference type="ARBA" id="ARBA00022840"/>
    </source>
</evidence>
<dbReference type="InterPro" id="IPR003439">
    <property type="entry name" value="ABC_transporter-like_ATP-bd"/>
</dbReference>
<evidence type="ECO:0000259" key="6">
    <source>
        <dbReference type="PROSITE" id="PS50893"/>
    </source>
</evidence>
<protein>
    <submittedName>
        <fullName evidence="7">Diguanylate cyclase</fullName>
    </submittedName>
</protein>
<gene>
    <name evidence="7" type="ORF">PSSU_0326</name>
</gene>
<sequence>MTDTTSHNPADQHTREHDSHGVQGVQGAQEQTPEPLLEVKDLQVQFTTSAGTVTAVRDSSFTVYPGQWVAIVGESGSGKSTSAMSVIGLLPGTGRVTGGSIRLQGEDITHASAKQLEQIRGRRIGLVPQDPMSNLNPVWRIGTQVKEAIEANGMSVKREKRSALVQGIAGAEGAPAGQDQADDELFLGSVQRPALMDAARAAVRAANPDATDADIDHVMAGFDAEWDAGSITRGAVVRDLAKHGVAQADARAIGDKYVLGATMNDRIAGLLTEAGLPDAAVRARQYPHEFSGGMRQRVLIAMGLAGRPDLLIADEPTSALDVTVQKRILDHLHDLTDSLGTAVLFITHDLGLAAERAQHIVVMYKGQVVESGPSLDVLQHPRHPYTKRLVAAAPSLASQRIISAHSRGDDAAADASMDHEAKDASELAQARPVIEVKNLVKEFRLPRRKEMFRAVDDVSFTVRRGTTCAIVGESGSGKSTVANMVLHLLEPTSGTVLYEGRDISGFDKKQLLEFRRHVQPVFQNPYGSLDPMYSIYRSIEEPLRIHHIGDRKSRLARVKELLDMVQLPQATMSRYPNELSGGQRQRIAIARAMALNPDVIVCDEAVSALDVLVQDQVLRLLNDLQAEQGLSYLFITHDLAVVRQIADDVVVMQHGKLVEHATTDEVFGNPKTAYTRALLDAIPGGKLKLGLD</sequence>
<dbReference type="NCBIfam" id="NF008453">
    <property type="entry name" value="PRK11308.1"/>
    <property type="match status" value="3"/>
</dbReference>
<dbReference type="GO" id="GO:0016887">
    <property type="term" value="F:ATP hydrolysis activity"/>
    <property type="evidence" value="ECO:0007669"/>
    <property type="project" value="InterPro"/>
</dbReference>
<comment type="similarity">
    <text evidence="1">Belongs to the ABC transporter superfamily.</text>
</comment>
<dbReference type="GO" id="GO:0005524">
    <property type="term" value="F:ATP binding"/>
    <property type="evidence" value="ECO:0007669"/>
    <property type="project" value="UniProtKB-KW"/>
</dbReference>
<evidence type="ECO:0000256" key="5">
    <source>
        <dbReference type="SAM" id="MobiDB-lite"/>
    </source>
</evidence>
<accession>A0A261F0T7</accession>
<dbReference type="InterPro" id="IPR050319">
    <property type="entry name" value="ABC_transp_ATP-bind"/>
</dbReference>
<dbReference type="InterPro" id="IPR017871">
    <property type="entry name" value="ABC_transporter-like_CS"/>
</dbReference>
<feature type="domain" description="ABC transporter" evidence="6">
    <location>
        <begin position="434"/>
        <end position="679"/>
    </location>
</feature>
<dbReference type="NCBIfam" id="NF007739">
    <property type="entry name" value="PRK10419.1"/>
    <property type="match status" value="3"/>
</dbReference>
<keyword evidence="8" id="KW-1185">Reference proteome</keyword>
<dbReference type="GO" id="GO:0055085">
    <property type="term" value="P:transmembrane transport"/>
    <property type="evidence" value="ECO:0007669"/>
    <property type="project" value="UniProtKB-ARBA"/>
</dbReference>
<dbReference type="AlphaFoldDB" id="A0A261F0T7"/>
<feature type="domain" description="ABC transporter" evidence="6">
    <location>
        <begin position="37"/>
        <end position="390"/>
    </location>
</feature>
<dbReference type="SUPFAM" id="SSF52540">
    <property type="entry name" value="P-loop containing nucleoside triphosphate hydrolases"/>
    <property type="match status" value="2"/>
</dbReference>
<dbReference type="GO" id="GO:0015833">
    <property type="term" value="P:peptide transport"/>
    <property type="evidence" value="ECO:0007669"/>
    <property type="project" value="InterPro"/>
</dbReference>
<evidence type="ECO:0000313" key="7">
    <source>
        <dbReference type="EMBL" id="OZG52708.1"/>
    </source>
</evidence>
<dbReference type="InterPro" id="IPR013563">
    <property type="entry name" value="Oligopep_ABC_C"/>
</dbReference>
<proteinExistence type="inferred from homology"/>
<dbReference type="FunFam" id="3.40.50.300:FF:000016">
    <property type="entry name" value="Oligopeptide ABC transporter ATP-binding component"/>
    <property type="match status" value="1"/>
</dbReference>
<dbReference type="Proteomes" id="UP000216454">
    <property type="component" value="Unassembled WGS sequence"/>
</dbReference>
<dbReference type="RefSeq" id="WP_094690668.1">
    <property type="nucleotide sequence ID" value="NZ_MWWQ01000005.1"/>
</dbReference>
<dbReference type="PROSITE" id="PS00211">
    <property type="entry name" value="ABC_TRANSPORTER_1"/>
    <property type="match status" value="2"/>
</dbReference>
<dbReference type="PANTHER" id="PTHR43776">
    <property type="entry name" value="TRANSPORT ATP-BINDING PROTEIN"/>
    <property type="match status" value="1"/>
</dbReference>
<evidence type="ECO:0000256" key="2">
    <source>
        <dbReference type="ARBA" id="ARBA00022448"/>
    </source>
</evidence>
<feature type="compositionally biased region" description="Basic and acidic residues" evidence="5">
    <location>
        <begin position="10"/>
        <end position="20"/>
    </location>
</feature>
<evidence type="ECO:0000256" key="3">
    <source>
        <dbReference type="ARBA" id="ARBA00022741"/>
    </source>
</evidence>
<dbReference type="EMBL" id="MWWQ01000005">
    <property type="protein sequence ID" value="OZG52708.1"/>
    <property type="molecule type" value="Genomic_DNA"/>
</dbReference>
<organism evidence="7 8">
    <name type="scientific">Pseudoscardovia suis</name>
    <dbReference type="NCBI Taxonomy" id="987063"/>
    <lineage>
        <taxon>Bacteria</taxon>
        <taxon>Bacillati</taxon>
        <taxon>Actinomycetota</taxon>
        <taxon>Actinomycetes</taxon>
        <taxon>Bifidobacteriales</taxon>
        <taxon>Bifidobacteriaceae</taxon>
        <taxon>Pseudoscardovia</taxon>
    </lineage>
</organism>
<feature type="region of interest" description="Disordered" evidence="5">
    <location>
        <begin position="1"/>
        <end position="31"/>
    </location>
</feature>
<dbReference type="Pfam" id="PF08352">
    <property type="entry name" value="oligo_HPY"/>
    <property type="match status" value="2"/>
</dbReference>
<comment type="caution">
    <text evidence="7">The sequence shown here is derived from an EMBL/GenBank/DDBJ whole genome shotgun (WGS) entry which is preliminary data.</text>
</comment>
<dbReference type="Pfam" id="PF00005">
    <property type="entry name" value="ABC_tran"/>
    <property type="match status" value="2"/>
</dbReference>
<keyword evidence="4" id="KW-0067">ATP-binding</keyword>
<dbReference type="OrthoDB" id="5357528at2"/>
<dbReference type="PANTHER" id="PTHR43776:SF8">
    <property type="entry name" value="ABC TRANSPORTER, ATP-BINDING PROTEIN"/>
    <property type="match status" value="1"/>
</dbReference>
<evidence type="ECO:0000313" key="8">
    <source>
        <dbReference type="Proteomes" id="UP000216454"/>
    </source>
</evidence>